<dbReference type="InterPro" id="IPR051678">
    <property type="entry name" value="AGP_Transferase"/>
</dbReference>
<gene>
    <name evidence="2" type="ORF">SCLTRI_LOCUS9900</name>
</gene>
<dbReference type="OrthoDB" id="2906425at2759"/>
<dbReference type="Proteomes" id="UP000624404">
    <property type="component" value="Unassembled WGS sequence"/>
</dbReference>
<evidence type="ECO:0000313" key="3">
    <source>
        <dbReference type="Proteomes" id="UP000624404"/>
    </source>
</evidence>
<organism evidence="2 3">
    <name type="scientific">Sclerotinia trifoliorum</name>
    <dbReference type="NCBI Taxonomy" id="28548"/>
    <lineage>
        <taxon>Eukaryota</taxon>
        <taxon>Fungi</taxon>
        <taxon>Dikarya</taxon>
        <taxon>Ascomycota</taxon>
        <taxon>Pezizomycotina</taxon>
        <taxon>Leotiomycetes</taxon>
        <taxon>Helotiales</taxon>
        <taxon>Sclerotiniaceae</taxon>
        <taxon>Sclerotinia</taxon>
    </lineage>
</organism>
<accession>A0A8H2ZXW2</accession>
<keyword evidence="3" id="KW-1185">Reference proteome</keyword>
<dbReference type="EMBL" id="CAJHIA010000036">
    <property type="protein sequence ID" value="CAD6453227.1"/>
    <property type="molecule type" value="Genomic_DNA"/>
</dbReference>
<dbReference type="Pfam" id="PF01636">
    <property type="entry name" value="APH"/>
    <property type="match status" value="1"/>
</dbReference>
<comment type="caution">
    <text evidence="2">The sequence shown here is derived from an EMBL/GenBank/DDBJ whole genome shotgun (WGS) entry which is preliminary data.</text>
</comment>
<evidence type="ECO:0000259" key="1">
    <source>
        <dbReference type="PROSITE" id="PS50011"/>
    </source>
</evidence>
<dbReference type="InterPro" id="IPR002575">
    <property type="entry name" value="Aminoglycoside_PTrfase"/>
</dbReference>
<dbReference type="PROSITE" id="PS50011">
    <property type="entry name" value="PROTEIN_KINASE_DOM"/>
    <property type="match status" value="1"/>
</dbReference>
<dbReference type="GO" id="GO:0004672">
    <property type="term" value="F:protein kinase activity"/>
    <property type="evidence" value="ECO:0007669"/>
    <property type="project" value="InterPro"/>
</dbReference>
<dbReference type="InterPro" id="IPR000719">
    <property type="entry name" value="Prot_kinase_dom"/>
</dbReference>
<proteinExistence type="predicted"/>
<dbReference type="AlphaFoldDB" id="A0A8H2ZXW2"/>
<dbReference type="Gene3D" id="3.90.1200.10">
    <property type="match status" value="1"/>
</dbReference>
<dbReference type="SUPFAM" id="SSF56112">
    <property type="entry name" value="Protein kinase-like (PK-like)"/>
    <property type="match status" value="1"/>
</dbReference>
<sequence>MDTSVCTMICSKWNMSVESVIRNEEESYIAVLKGEEKRLLKLSVYGDTDNEVRVMRSVPSSVPIPKVYDHGKENEIRYLLMEYIEDSIPMSDLNRLPPPHLMKSIKKYIKAIRSVTMDYEHGSSHGLYLDVCGFDSLGYASADEFIQKRMEGLELPHDPSFKFKEDKLVLSHCDLWPRNVLVTKDGSKILSIIDWEMAGYYPSFYEHSAYLFAARSQDLYSDPFIRQWMKLFATPDTRRVKPYENRIYNAVVAGWKAARSEQTT</sequence>
<evidence type="ECO:0000313" key="2">
    <source>
        <dbReference type="EMBL" id="CAD6453227.1"/>
    </source>
</evidence>
<dbReference type="PANTHER" id="PTHR21310:SF15">
    <property type="entry name" value="AMINOGLYCOSIDE PHOSPHOTRANSFERASE DOMAIN-CONTAINING PROTEIN"/>
    <property type="match status" value="1"/>
</dbReference>
<reference evidence="2" key="1">
    <citation type="submission" date="2020-10" db="EMBL/GenBank/DDBJ databases">
        <authorList>
            <person name="Kusch S."/>
        </authorList>
    </citation>
    <scope>NUCLEOTIDE SEQUENCE</scope>
    <source>
        <strain evidence="2">SwB9</strain>
    </source>
</reference>
<feature type="domain" description="Protein kinase" evidence="1">
    <location>
        <begin position="1"/>
        <end position="264"/>
    </location>
</feature>
<name>A0A8H2ZXW2_9HELO</name>
<dbReference type="InterPro" id="IPR011009">
    <property type="entry name" value="Kinase-like_dom_sf"/>
</dbReference>
<dbReference type="GO" id="GO:0005524">
    <property type="term" value="F:ATP binding"/>
    <property type="evidence" value="ECO:0007669"/>
    <property type="project" value="InterPro"/>
</dbReference>
<dbReference type="PANTHER" id="PTHR21310">
    <property type="entry name" value="AMINOGLYCOSIDE PHOSPHOTRANSFERASE-RELATED-RELATED"/>
    <property type="match status" value="1"/>
</dbReference>
<protein>
    <submittedName>
        <fullName evidence="2">0d8c6d34-b979-4252-9e80-509dbbc3e9e7</fullName>
    </submittedName>
</protein>